<dbReference type="EMBL" id="MVDE01000022">
    <property type="protein sequence ID" value="PKQ64670.1"/>
    <property type="molecule type" value="Genomic_DNA"/>
</dbReference>
<evidence type="ECO:0000313" key="4">
    <source>
        <dbReference type="Proteomes" id="UP000233618"/>
    </source>
</evidence>
<dbReference type="InterPro" id="IPR003509">
    <property type="entry name" value="UPF0102_YraN-like"/>
</dbReference>
<comment type="similarity">
    <text evidence="1 2">Belongs to the UPF0102 family.</text>
</comment>
<dbReference type="RefSeq" id="WP_101310503.1">
    <property type="nucleotide sequence ID" value="NZ_CAXXEE010000003.1"/>
</dbReference>
<dbReference type="HAMAP" id="MF_00048">
    <property type="entry name" value="UPF0102"/>
    <property type="match status" value="1"/>
</dbReference>
<dbReference type="Gene3D" id="3.40.1350.10">
    <property type="match status" value="1"/>
</dbReference>
<dbReference type="Pfam" id="PF02021">
    <property type="entry name" value="UPF0102"/>
    <property type="match status" value="1"/>
</dbReference>
<dbReference type="PANTHER" id="PTHR34039:SF1">
    <property type="entry name" value="UPF0102 PROTEIN YRAN"/>
    <property type="match status" value="1"/>
</dbReference>
<proteinExistence type="inferred from homology"/>
<name>A0A2N3I2X1_9BACT</name>
<dbReference type="Proteomes" id="UP000233618">
    <property type="component" value="Unassembled WGS sequence"/>
</dbReference>
<accession>A0A2N3I2X1</accession>
<dbReference type="InterPro" id="IPR011856">
    <property type="entry name" value="tRNA_endonuc-like_dom_sf"/>
</dbReference>
<protein>
    <recommendedName>
        <fullName evidence="2">UPF0102 protein BZG01_14145</fullName>
    </recommendedName>
</protein>
<dbReference type="PANTHER" id="PTHR34039">
    <property type="entry name" value="UPF0102 PROTEIN YRAN"/>
    <property type="match status" value="1"/>
</dbReference>
<dbReference type="CDD" id="cd20736">
    <property type="entry name" value="PoNe_Nuclease"/>
    <property type="match status" value="1"/>
</dbReference>
<gene>
    <name evidence="3" type="ORF">BZG01_14145</name>
</gene>
<comment type="caution">
    <text evidence="3">The sequence shown here is derived from an EMBL/GenBank/DDBJ whole genome shotgun (WGS) entry which is preliminary data.</text>
</comment>
<sequence length="121" mass="13853">MAAHNDLGKMGEDLAAKHLLQKGYKILDRNWIYQKKELDIVAVKDDFLVVVEVKSRSTEYFEHPADAITLSKIKFLVRATQGYVDSKEIEQEVRFDVISVIKQDAEFVIEHIEDAFSAPVD</sequence>
<reference evidence="3 4" key="1">
    <citation type="journal article" date="2017" name="Front. Microbiol.">
        <title>Labilibaculum manganireducens gen. nov., sp. nov. and Labilibaculum filiforme sp. nov., Novel Bacteroidetes Isolated from Subsurface Sediments of the Baltic Sea.</title>
        <authorList>
            <person name="Vandieken V."/>
            <person name="Marshall I.P."/>
            <person name="Niemann H."/>
            <person name="Engelen B."/>
            <person name="Cypionka H."/>
        </authorList>
    </citation>
    <scope>NUCLEOTIDE SEQUENCE [LARGE SCALE GENOMIC DNA]</scope>
    <source>
        <strain evidence="3 4">59.10-2M</strain>
    </source>
</reference>
<keyword evidence="4" id="KW-1185">Reference proteome</keyword>
<dbReference type="SUPFAM" id="SSF52980">
    <property type="entry name" value="Restriction endonuclease-like"/>
    <property type="match status" value="1"/>
</dbReference>
<organism evidence="3 4">
    <name type="scientific">Labilibaculum manganireducens</name>
    <dbReference type="NCBI Taxonomy" id="1940525"/>
    <lineage>
        <taxon>Bacteria</taxon>
        <taxon>Pseudomonadati</taxon>
        <taxon>Bacteroidota</taxon>
        <taxon>Bacteroidia</taxon>
        <taxon>Marinilabiliales</taxon>
        <taxon>Marinifilaceae</taxon>
        <taxon>Labilibaculum</taxon>
    </lineage>
</organism>
<dbReference type="NCBIfam" id="NF009154">
    <property type="entry name" value="PRK12497.3-3"/>
    <property type="match status" value="1"/>
</dbReference>
<dbReference type="InterPro" id="IPR011335">
    <property type="entry name" value="Restrct_endonuc-II-like"/>
</dbReference>
<evidence type="ECO:0000313" key="3">
    <source>
        <dbReference type="EMBL" id="PKQ64670.1"/>
    </source>
</evidence>
<evidence type="ECO:0000256" key="1">
    <source>
        <dbReference type="ARBA" id="ARBA00006738"/>
    </source>
</evidence>
<evidence type="ECO:0000256" key="2">
    <source>
        <dbReference type="HAMAP-Rule" id="MF_00048"/>
    </source>
</evidence>
<dbReference type="GO" id="GO:0003676">
    <property type="term" value="F:nucleic acid binding"/>
    <property type="evidence" value="ECO:0007669"/>
    <property type="project" value="InterPro"/>
</dbReference>
<dbReference type="AlphaFoldDB" id="A0A2N3I2X1"/>